<feature type="transmembrane region" description="Helical" evidence="1">
    <location>
        <begin position="123"/>
        <end position="144"/>
    </location>
</feature>
<proteinExistence type="predicted"/>
<gene>
    <name evidence="3" type="ORF">D5400_06080</name>
</gene>
<keyword evidence="1" id="KW-0472">Membrane</keyword>
<evidence type="ECO:0000256" key="1">
    <source>
        <dbReference type="SAM" id="Phobius"/>
    </source>
</evidence>
<sequence length="209" mass="21932">MCGMVSYLIWRFIQAIFDTDKHGLGFKGAAIRGGLIASGVTYGILTVFTFGLWNGSQGNDGDGGGGSQIVDFIVSIVGSQAVAYALTAVFIGVGIAHIAKAVRKGYARHFEAPQRVMDFVHPIARTGLTARGLSFLVVAFLLFYRGLNAGGEGSPTPGVEDALSFVQGLPFGGILLGAMGVGLTAFAVYSILEAVWRRINVEDADAIGR</sequence>
<feature type="transmembrane region" description="Helical" evidence="1">
    <location>
        <begin position="164"/>
        <end position="189"/>
    </location>
</feature>
<accession>A0A3Q8XU27</accession>
<dbReference type="InterPro" id="IPR009597">
    <property type="entry name" value="DUF1206"/>
</dbReference>
<reference evidence="3 4" key="1">
    <citation type="submission" date="2018-09" db="EMBL/GenBank/DDBJ databases">
        <title>Marinorhizobium profundi gen. nov., sp. nov., isolated from a deep-sea sediment sample from the New Britain Trench and proposal of Marinorhizobiaceae fam. nov. in the order Rhizobiales of the class Alphaproteobacteria.</title>
        <authorList>
            <person name="Cao J."/>
        </authorList>
    </citation>
    <scope>NUCLEOTIDE SEQUENCE [LARGE SCALE GENOMIC DNA]</scope>
    <source>
        <strain evidence="3 4">WS11</strain>
    </source>
</reference>
<feature type="transmembrane region" description="Helical" evidence="1">
    <location>
        <begin position="81"/>
        <end position="102"/>
    </location>
</feature>
<dbReference type="Proteomes" id="UP000268192">
    <property type="component" value="Chromosome"/>
</dbReference>
<evidence type="ECO:0000259" key="2">
    <source>
        <dbReference type="Pfam" id="PF06724"/>
    </source>
</evidence>
<organism evidence="3 4">
    <name type="scientific">Georhizobium profundi</name>
    <dbReference type="NCBI Taxonomy" id="2341112"/>
    <lineage>
        <taxon>Bacteria</taxon>
        <taxon>Pseudomonadati</taxon>
        <taxon>Pseudomonadota</taxon>
        <taxon>Alphaproteobacteria</taxon>
        <taxon>Hyphomicrobiales</taxon>
        <taxon>Rhizobiaceae</taxon>
        <taxon>Georhizobium</taxon>
    </lineage>
</organism>
<name>A0A3Q8XU27_9HYPH</name>
<evidence type="ECO:0000313" key="4">
    <source>
        <dbReference type="Proteomes" id="UP000268192"/>
    </source>
</evidence>
<feature type="domain" description="DUF1206" evidence="2">
    <location>
        <begin position="127"/>
        <end position="197"/>
    </location>
</feature>
<dbReference type="Pfam" id="PF06724">
    <property type="entry name" value="DUF1206"/>
    <property type="match status" value="1"/>
</dbReference>
<feature type="transmembrane region" description="Helical" evidence="1">
    <location>
        <begin position="29"/>
        <end position="53"/>
    </location>
</feature>
<dbReference type="EMBL" id="CP032509">
    <property type="protein sequence ID" value="AZN73616.1"/>
    <property type="molecule type" value="Genomic_DNA"/>
</dbReference>
<keyword evidence="1" id="KW-1133">Transmembrane helix</keyword>
<dbReference type="AlphaFoldDB" id="A0A3Q8XU27"/>
<keyword evidence="4" id="KW-1185">Reference proteome</keyword>
<dbReference type="KEGG" id="abaw:D5400_06080"/>
<evidence type="ECO:0000313" key="3">
    <source>
        <dbReference type="EMBL" id="AZN73616.1"/>
    </source>
</evidence>
<protein>
    <submittedName>
        <fullName evidence="3">DUF1206 domain-containing protein</fullName>
    </submittedName>
</protein>
<keyword evidence="1" id="KW-0812">Transmembrane</keyword>